<dbReference type="PANTHER" id="PTHR30221">
    <property type="entry name" value="SMALL-CONDUCTANCE MECHANOSENSITIVE CHANNEL"/>
    <property type="match status" value="1"/>
</dbReference>
<protein>
    <submittedName>
        <fullName evidence="7">Mechanosensitive ion channel</fullName>
    </submittedName>
</protein>
<comment type="caution">
    <text evidence="7">The sequence shown here is derived from an EMBL/GenBank/DDBJ whole genome shotgun (WGS) entry which is preliminary data.</text>
</comment>
<dbReference type="Gene3D" id="2.30.30.60">
    <property type="match status" value="1"/>
</dbReference>
<gene>
    <name evidence="7" type="ORF">JBL43_14210</name>
</gene>
<evidence type="ECO:0000256" key="5">
    <source>
        <dbReference type="SAM" id="Phobius"/>
    </source>
</evidence>
<dbReference type="InterPro" id="IPR006685">
    <property type="entry name" value="MscS_channel_2nd"/>
</dbReference>
<dbReference type="PANTHER" id="PTHR30221:SF8">
    <property type="entry name" value="SMALL-CONDUCTANCE MECHANOSENSITIVE CHANNEL"/>
    <property type="match status" value="1"/>
</dbReference>
<keyword evidence="3 5" id="KW-1133">Transmembrane helix</keyword>
<feature type="transmembrane region" description="Helical" evidence="5">
    <location>
        <begin position="6"/>
        <end position="26"/>
    </location>
</feature>
<accession>A0ABS0WTX4</accession>
<evidence type="ECO:0000256" key="1">
    <source>
        <dbReference type="ARBA" id="ARBA00004370"/>
    </source>
</evidence>
<proteinExistence type="predicted"/>
<dbReference type="InterPro" id="IPR045275">
    <property type="entry name" value="MscS_archaea/bacteria_type"/>
</dbReference>
<sequence length="172" mass="19570">MIINHKYQILLTIGLIVSLLIIGQLIKLAIKKFTILKSIDLNRRKIILNLHYLILYILLGVFIAIIWGVDFRDFTVFISSILAVLGVGFIAQWSILSNLTASVILFFNHPVRIGHRIRIIDKDYDWVGTVTDISGFFLFMKTDKGENITIPNSIVLQHGIEILEHLDDDDVG</sequence>
<comment type="subcellular location">
    <subcellularLocation>
        <location evidence="1">Membrane</location>
    </subcellularLocation>
</comment>
<keyword evidence="4 5" id="KW-0472">Membrane</keyword>
<dbReference type="Pfam" id="PF00924">
    <property type="entry name" value="MS_channel_2nd"/>
    <property type="match status" value="1"/>
</dbReference>
<dbReference type="RefSeq" id="WP_198842072.1">
    <property type="nucleotide sequence ID" value="NZ_JAEHFJ010000007.1"/>
</dbReference>
<dbReference type="EMBL" id="JAEHFJ010000007">
    <property type="protein sequence ID" value="MBJ2175403.1"/>
    <property type="molecule type" value="Genomic_DNA"/>
</dbReference>
<feature type="domain" description="Mechanosensitive ion channel MscS" evidence="6">
    <location>
        <begin position="95"/>
        <end position="157"/>
    </location>
</feature>
<keyword evidence="8" id="KW-1185">Reference proteome</keyword>
<evidence type="ECO:0000256" key="4">
    <source>
        <dbReference type="ARBA" id="ARBA00023136"/>
    </source>
</evidence>
<name>A0ABS0WTX4_9FLAO</name>
<feature type="transmembrane region" description="Helical" evidence="5">
    <location>
        <begin position="74"/>
        <end position="107"/>
    </location>
</feature>
<dbReference type="InterPro" id="IPR010920">
    <property type="entry name" value="LSM_dom_sf"/>
</dbReference>
<evidence type="ECO:0000259" key="6">
    <source>
        <dbReference type="Pfam" id="PF00924"/>
    </source>
</evidence>
<reference evidence="7 8" key="1">
    <citation type="submission" date="2020-12" db="EMBL/GenBank/DDBJ databases">
        <title>Aureibaculum luteum sp. nov. and Aureibaculum flavum sp. nov., novel members of the family Flavobacteriaceae isolated from Antarctic intertidal sediments.</title>
        <authorList>
            <person name="He X."/>
            <person name="Zhang X."/>
        </authorList>
    </citation>
    <scope>NUCLEOTIDE SEQUENCE [LARGE SCALE GENOMIC DNA]</scope>
    <source>
        <strain evidence="7 8">A20</strain>
    </source>
</reference>
<dbReference type="SUPFAM" id="SSF50182">
    <property type="entry name" value="Sm-like ribonucleoproteins"/>
    <property type="match status" value="1"/>
</dbReference>
<organism evidence="7 8">
    <name type="scientific">Aureibaculum flavum</name>
    <dbReference type="NCBI Taxonomy" id="2795986"/>
    <lineage>
        <taxon>Bacteria</taxon>
        <taxon>Pseudomonadati</taxon>
        <taxon>Bacteroidota</taxon>
        <taxon>Flavobacteriia</taxon>
        <taxon>Flavobacteriales</taxon>
        <taxon>Flavobacteriaceae</taxon>
        <taxon>Aureibaculum</taxon>
    </lineage>
</organism>
<keyword evidence="2 5" id="KW-0812">Transmembrane</keyword>
<dbReference type="InterPro" id="IPR023408">
    <property type="entry name" value="MscS_beta-dom_sf"/>
</dbReference>
<dbReference type="Proteomes" id="UP000623301">
    <property type="component" value="Unassembled WGS sequence"/>
</dbReference>
<evidence type="ECO:0000256" key="2">
    <source>
        <dbReference type="ARBA" id="ARBA00022692"/>
    </source>
</evidence>
<feature type="transmembrane region" description="Helical" evidence="5">
    <location>
        <begin position="46"/>
        <end position="68"/>
    </location>
</feature>
<evidence type="ECO:0000313" key="7">
    <source>
        <dbReference type="EMBL" id="MBJ2175403.1"/>
    </source>
</evidence>
<evidence type="ECO:0000313" key="8">
    <source>
        <dbReference type="Proteomes" id="UP000623301"/>
    </source>
</evidence>
<evidence type="ECO:0000256" key="3">
    <source>
        <dbReference type="ARBA" id="ARBA00022989"/>
    </source>
</evidence>